<dbReference type="RefSeq" id="WP_028091811.1">
    <property type="nucleotide sequence ID" value="NZ_BNAP01000001.1"/>
</dbReference>
<reference evidence="5" key="1">
    <citation type="journal article" date="2014" name="Int. J. Syst. Evol. Microbiol.">
        <title>Complete genome sequence of Corynebacterium casei LMG S-19264T (=DSM 44701T), isolated from a smear-ripened cheese.</title>
        <authorList>
            <consortium name="US DOE Joint Genome Institute (JGI-PGF)"/>
            <person name="Walter F."/>
            <person name="Albersmeier A."/>
            <person name="Kalinowski J."/>
            <person name="Ruckert C."/>
        </authorList>
    </citation>
    <scope>NUCLEOTIDE SEQUENCE</scope>
    <source>
        <strain evidence="5">CGMCC 1.7081</strain>
    </source>
</reference>
<dbReference type="InterPro" id="IPR000871">
    <property type="entry name" value="Beta-lactam_class-A"/>
</dbReference>
<dbReference type="SUPFAM" id="SSF56601">
    <property type="entry name" value="beta-lactamase/transpeptidase-like"/>
    <property type="match status" value="1"/>
</dbReference>
<comment type="catalytic activity">
    <reaction evidence="1">
        <text>a beta-lactam + H2O = a substituted beta-amino acid</text>
        <dbReference type="Rhea" id="RHEA:20401"/>
        <dbReference type="ChEBI" id="CHEBI:15377"/>
        <dbReference type="ChEBI" id="CHEBI:35627"/>
        <dbReference type="ChEBI" id="CHEBI:140347"/>
        <dbReference type="EC" id="3.5.2.6"/>
    </reaction>
</comment>
<dbReference type="PANTHER" id="PTHR35333:SF3">
    <property type="entry name" value="BETA-LACTAMASE-TYPE TRANSPEPTIDASE FOLD CONTAINING PROTEIN"/>
    <property type="match status" value="1"/>
</dbReference>
<gene>
    <name evidence="5" type="ORF">GCM10010961_00290</name>
</gene>
<keyword evidence="6" id="KW-1185">Reference proteome</keyword>
<organism evidence="5 6">
    <name type="scientific">Pseudodonghicola xiamenensis</name>
    <dbReference type="NCBI Taxonomy" id="337702"/>
    <lineage>
        <taxon>Bacteria</taxon>
        <taxon>Pseudomonadati</taxon>
        <taxon>Pseudomonadota</taxon>
        <taxon>Alphaproteobacteria</taxon>
        <taxon>Rhodobacterales</taxon>
        <taxon>Paracoccaceae</taxon>
        <taxon>Pseudodonghicola</taxon>
    </lineage>
</organism>
<dbReference type="InterPro" id="IPR012338">
    <property type="entry name" value="Beta-lactam/transpept-like"/>
</dbReference>
<evidence type="ECO:0000313" key="5">
    <source>
        <dbReference type="EMBL" id="GHG78893.1"/>
    </source>
</evidence>
<dbReference type="EMBL" id="BNAP01000001">
    <property type="protein sequence ID" value="GHG78893.1"/>
    <property type="molecule type" value="Genomic_DNA"/>
</dbReference>
<dbReference type="AlphaFoldDB" id="A0A8J3H440"/>
<protein>
    <recommendedName>
        <fullName evidence="3">beta-lactamase</fullName>
        <ecNumber evidence="3">3.5.2.6</ecNumber>
    </recommendedName>
</protein>
<feature type="domain" description="Beta-lactamase class A catalytic" evidence="4">
    <location>
        <begin position="87"/>
        <end position="277"/>
    </location>
</feature>
<name>A0A8J3H440_9RHOB</name>
<reference evidence="5" key="2">
    <citation type="submission" date="2020-09" db="EMBL/GenBank/DDBJ databases">
        <authorList>
            <person name="Sun Q."/>
            <person name="Zhou Y."/>
        </authorList>
    </citation>
    <scope>NUCLEOTIDE SEQUENCE</scope>
    <source>
        <strain evidence="5">CGMCC 1.7081</strain>
    </source>
</reference>
<evidence type="ECO:0000256" key="2">
    <source>
        <dbReference type="ARBA" id="ARBA00009009"/>
    </source>
</evidence>
<comment type="similarity">
    <text evidence="2">Belongs to the class-A beta-lactamase family.</text>
</comment>
<dbReference type="PANTHER" id="PTHR35333">
    <property type="entry name" value="BETA-LACTAMASE"/>
    <property type="match status" value="1"/>
</dbReference>
<evidence type="ECO:0000313" key="6">
    <source>
        <dbReference type="Proteomes" id="UP000611500"/>
    </source>
</evidence>
<dbReference type="Gene3D" id="3.40.710.10">
    <property type="entry name" value="DD-peptidase/beta-lactamase superfamily"/>
    <property type="match status" value="1"/>
</dbReference>
<evidence type="ECO:0000256" key="1">
    <source>
        <dbReference type="ARBA" id="ARBA00001526"/>
    </source>
</evidence>
<dbReference type="GO" id="GO:0008800">
    <property type="term" value="F:beta-lactamase activity"/>
    <property type="evidence" value="ECO:0007669"/>
    <property type="project" value="UniProtKB-EC"/>
</dbReference>
<dbReference type="Pfam" id="PF13354">
    <property type="entry name" value="Beta-lactamase2"/>
    <property type="match status" value="1"/>
</dbReference>
<sequence>MFFTTDPDWTRRCDAAAEEILSRFAPQGLTEDRFGLVALRDTGDTPVGYARNGDWHCYPCSVVKVFHLVHVLNALEAGRVAPHHDLDRAMHDMIAWSSNTATNYIIDLVTGTTGDTRLEPEDFALWRERREGLNRFFAALGWPEWQGCNITQKLMDDTRYGREAQYAGADSSYLNVLTPLTAARMFHELFAGDLPLGAEARARAQEILLRDRQSDKARQPHFQVSDYLGGGVPEAATIWSKAGRNSWTGDARASYYKHDLIRIALPGEAPVILSLMTQGKGICEDHPEIFPEMARILCGHLIGTRAVSHCE</sequence>
<evidence type="ECO:0000259" key="4">
    <source>
        <dbReference type="Pfam" id="PF13354"/>
    </source>
</evidence>
<dbReference type="Proteomes" id="UP000611500">
    <property type="component" value="Unassembled WGS sequence"/>
</dbReference>
<accession>A0A8J3H440</accession>
<dbReference type="GO" id="GO:0030655">
    <property type="term" value="P:beta-lactam antibiotic catabolic process"/>
    <property type="evidence" value="ECO:0007669"/>
    <property type="project" value="InterPro"/>
</dbReference>
<evidence type="ECO:0000256" key="3">
    <source>
        <dbReference type="ARBA" id="ARBA00012865"/>
    </source>
</evidence>
<comment type="caution">
    <text evidence="5">The sequence shown here is derived from an EMBL/GenBank/DDBJ whole genome shotgun (WGS) entry which is preliminary data.</text>
</comment>
<dbReference type="InterPro" id="IPR045155">
    <property type="entry name" value="Beta-lactam_cat"/>
</dbReference>
<dbReference type="EC" id="3.5.2.6" evidence="3"/>
<proteinExistence type="inferred from homology"/>
<dbReference type="GO" id="GO:0046677">
    <property type="term" value="P:response to antibiotic"/>
    <property type="evidence" value="ECO:0007669"/>
    <property type="project" value="InterPro"/>
</dbReference>